<dbReference type="InterPro" id="IPR009057">
    <property type="entry name" value="Homeodomain-like_sf"/>
</dbReference>
<reference evidence="4" key="1">
    <citation type="journal article" date="2021" name="PeerJ">
        <title>Extensive microbial diversity within the chicken gut microbiome revealed by metagenomics and culture.</title>
        <authorList>
            <person name="Gilroy R."/>
            <person name="Ravi A."/>
            <person name="Getino M."/>
            <person name="Pursley I."/>
            <person name="Horton D.L."/>
            <person name="Alikhan N.F."/>
            <person name="Baker D."/>
            <person name="Gharbi K."/>
            <person name="Hall N."/>
            <person name="Watson M."/>
            <person name="Adriaenssens E.M."/>
            <person name="Foster-Nyarko E."/>
            <person name="Jarju S."/>
            <person name="Secka A."/>
            <person name="Antonio M."/>
            <person name="Oren A."/>
            <person name="Chaudhuri R.R."/>
            <person name="La Ragione R."/>
            <person name="Hildebrand F."/>
            <person name="Pallen M.J."/>
        </authorList>
    </citation>
    <scope>NUCLEOTIDE SEQUENCE</scope>
    <source>
        <strain evidence="4">ChiGjej6B6-11269</strain>
    </source>
</reference>
<evidence type="ECO:0000259" key="3">
    <source>
        <dbReference type="PROSITE" id="PS50977"/>
    </source>
</evidence>
<evidence type="ECO:0000313" key="4">
    <source>
        <dbReference type="EMBL" id="HJF65958.1"/>
    </source>
</evidence>
<keyword evidence="1 2" id="KW-0238">DNA-binding</keyword>
<dbReference type="EMBL" id="DYWI01000144">
    <property type="protein sequence ID" value="HJF65958.1"/>
    <property type="molecule type" value="Genomic_DNA"/>
</dbReference>
<dbReference type="PROSITE" id="PS50977">
    <property type="entry name" value="HTH_TETR_2"/>
    <property type="match status" value="1"/>
</dbReference>
<evidence type="ECO:0000313" key="5">
    <source>
        <dbReference type="Proteomes" id="UP000786989"/>
    </source>
</evidence>
<sequence>MPRPRKDSKEKGAEERMVEAFWRQLAHMPYRELTAVSIAREAECNRATFYYYFESIEDLAEQAVDAAVPTSIADLAEKFLSEDGASFRLDEKQRRAVERISLLTGANGSARLTERFKRALMGAWANRFSLDLEQEDVRTVASFMASGIIGILGERAGRPCDGHFDARLQIISEVFSAPAIEFAHRIGGVESS</sequence>
<feature type="domain" description="HTH tetR-type" evidence="3">
    <location>
        <begin position="11"/>
        <end position="71"/>
    </location>
</feature>
<dbReference type="InterPro" id="IPR001647">
    <property type="entry name" value="HTH_TetR"/>
</dbReference>
<dbReference type="Proteomes" id="UP000786989">
    <property type="component" value="Unassembled WGS sequence"/>
</dbReference>
<name>A0A9D3A1P8_9ACTN</name>
<feature type="DNA-binding region" description="H-T-H motif" evidence="2">
    <location>
        <begin position="34"/>
        <end position="53"/>
    </location>
</feature>
<gene>
    <name evidence="4" type="ORF">K8U77_07600</name>
</gene>
<dbReference type="SUPFAM" id="SSF46689">
    <property type="entry name" value="Homeodomain-like"/>
    <property type="match status" value="1"/>
</dbReference>
<proteinExistence type="predicted"/>
<evidence type="ECO:0000256" key="1">
    <source>
        <dbReference type="ARBA" id="ARBA00023125"/>
    </source>
</evidence>
<dbReference type="Pfam" id="PF00440">
    <property type="entry name" value="TetR_N"/>
    <property type="match status" value="1"/>
</dbReference>
<accession>A0A9D3A1P8</accession>
<protein>
    <submittedName>
        <fullName evidence="4">TetR/AcrR family transcriptional regulator</fullName>
    </submittedName>
</protein>
<organism evidence="4 5">
    <name type="scientific">Slackia equolifaciens</name>
    <dbReference type="NCBI Taxonomy" id="498718"/>
    <lineage>
        <taxon>Bacteria</taxon>
        <taxon>Bacillati</taxon>
        <taxon>Actinomycetota</taxon>
        <taxon>Coriobacteriia</taxon>
        <taxon>Eggerthellales</taxon>
        <taxon>Eggerthellaceae</taxon>
        <taxon>Slackia</taxon>
    </lineage>
</organism>
<evidence type="ECO:0000256" key="2">
    <source>
        <dbReference type="PROSITE-ProRule" id="PRU00335"/>
    </source>
</evidence>
<dbReference type="GO" id="GO:0003677">
    <property type="term" value="F:DNA binding"/>
    <property type="evidence" value="ECO:0007669"/>
    <property type="project" value="UniProtKB-UniRule"/>
</dbReference>
<dbReference type="AlphaFoldDB" id="A0A9D3A1P8"/>
<reference evidence="4" key="2">
    <citation type="submission" date="2021-09" db="EMBL/GenBank/DDBJ databases">
        <authorList>
            <person name="Gilroy R."/>
        </authorList>
    </citation>
    <scope>NUCLEOTIDE SEQUENCE</scope>
    <source>
        <strain evidence="4">ChiGjej6B6-11269</strain>
    </source>
</reference>
<comment type="caution">
    <text evidence="4">The sequence shown here is derived from an EMBL/GenBank/DDBJ whole genome shotgun (WGS) entry which is preliminary data.</text>
</comment>
<dbReference type="Gene3D" id="1.10.357.10">
    <property type="entry name" value="Tetracycline Repressor, domain 2"/>
    <property type="match status" value="1"/>
</dbReference>